<evidence type="ECO:0000313" key="1">
    <source>
        <dbReference type="EMBL" id="KAI9395285.1"/>
    </source>
</evidence>
<dbReference type="EMBL" id="CM009294">
    <property type="protein sequence ID" value="KAI9395285.1"/>
    <property type="molecule type" value="Genomic_DNA"/>
</dbReference>
<evidence type="ECO:0000313" key="2">
    <source>
        <dbReference type="Proteomes" id="UP000006729"/>
    </source>
</evidence>
<protein>
    <submittedName>
        <fullName evidence="1">Uncharacterized protein</fullName>
    </submittedName>
</protein>
<reference evidence="1 2" key="1">
    <citation type="journal article" date="2006" name="Science">
        <title>The genome of black cottonwood, Populus trichocarpa (Torr. &amp; Gray).</title>
        <authorList>
            <person name="Tuskan G.A."/>
            <person name="Difazio S."/>
            <person name="Jansson S."/>
            <person name="Bohlmann J."/>
            <person name="Grigoriev I."/>
            <person name="Hellsten U."/>
            <person name="Putnam N."/>
            <person name="Ralph S."/>
            <person name="Rombauts S."/>
            <person name="Salamov A."/>
            <person name="Schein J."/>
            <person name="Sterck L."/>
            <person name="Aerts A."/>
            <person name="Bhalerao R.R."/>
            <person name="Bhalerao R.P."/>
            <person name="Blaudez D."/>
            <person name="Boerjan W."/>
            <person name="Brun A."/>
            <person name="Brunner A."/>
            <person name="Busov V."/>
            <person name="Campbell M."/>
            <person name="Carlson J."/>
            <person name="Chalot M."/>
            <person name="Chapman J."/>
            <person name="Chen G.L."/>
            <person name="Cooper D."/>
            <person name="Coutinho P.M."/>
            <person name="Couturier J."/>
            <person name="Covert S."/>
            <person name="Cronk Q."/>
            <person name="Cunningham R."/>
            <person name="Davis J."/>
            <person name="Degroeve S."/>
            <person name="Dejardin A."/>
            <person name="Depamphilis C."/>
            <person name="Detter J."/>
            <person name="Dirks B."/>
            <person name="Dubchak I."/>
            <person name="Duplessis S."/>
            <person name="Ehlting J."/>
            <person name="Ellis B."/>
            <person name="Gendler K."/>
            <person name="Goodstein D."/>
            <person name="Gribskov M."/>
            <person name="Grimwood J."/>
            <person name="Groover A."/>
            <person name="Gunter L."/>
            <person name="Hamberger B."/>
            <person name="Heinze B."/>
            <person name="Helariutta Y."/>
            <person name="Henrissat B."/>
            <person name="Holligan D."/>
            <person name="Holt R."/>
            <person name="Huang W."/>
            <person name="Islam-Faridi N."/>
            <person name="Jones S."/>
            <person name="Jones-Rhoades M."/>
            <person name="Jorgensen R."/>
            <person name="Joshi C."/>
            <person name="Kangasjarvi J."/>
            <person name="Karlsson J."/>
            <person name="Kelleher C."/>
            <person name="Kirkpatrick R."/>
            <person name="Kirst M."/>
            <person name="Kohler A."/>
            <person name="Kalluri U."/>
            <person name="Larimer F."/>
            <person name="Leebens-Mack J."/>
            <person name="Leple J.C."/>
            <person name="Locascio P."/>
            <person name="Lou Y."/>
            <person name="Lucas S."/>
            <person name="Martin F."/>
            <person name="Montanini B."/>
            <person name="Napoli C."/>
            <person name="Nelson D.R."/>
            <person name="Nelson C."/>
            <person name="Nieminen K."/>
            <person name="Nilsson O."/>
            <person name="Pereda V."/>
            <person name="Peter G."/>
            <person name="Philippe R."/>
            <person name="Pilate G."/>
            <person name="Poliakov A."/>
            <person name="Razumovskaya J."/>
            <person name="Richardson P."/>
            <person name="Rinaldi C."/>
            <person name="Ritland K."/>
            <person name="Rouze P."/>
            <person name="Ryaboy D."/>
            <person name="Schmutz J."/>
            <person name="Schrader J."/>
            <person name="Segerman B."/>
            <person name="Shin H."/>
            <person name="Siddiqui A."/>
            <person name="Sterky F."/>
            <person name="Terry A."/>
            <person name="Tsai C.J."/>
            <person name="Uberbacher E."/>
            <person name="Unneberg P."/>
            <person name="Vahala J."/>
            <person name="Wall K."/>
            <person name="Wessler S."/>
            <person name="Yang G."/>
            <person name="Yin T."/>
            <person name="Douglas C."/>
            <person name="Marra M."/>
            <person name="Sandberg G."/>
            <person name="Van de Peer Y."/>
            <person name="Rokhsar D."/>
        </authorList>
    </citation>
    <scope>NUCLEOTIDE SEQUENCE [LARGE SCALE GENOMIC DNA]</scope>
    <source>
        <strain evidence="2">cv. Nisqually</strain>
    </source>
</reference>
<name>A0ACC0T1D3_POPTR</name>
<accession>A0ACC0T1D3</accession>
<proteinExistence type="predicted"/>
<keyword evidence="2" id="KW-1185">Reference proteome</keyword>
<gene>
    <name evidence="1" type="ORF">POPTR_005G211050v4</name>
</gene>
<dbReference type="Proteomes" id="UP000006729">
    <property type="component" value="Chromosome 5"/>
</dbReference>
<organism evidence="1 2">
    <name type="scientific">Populus trichocarpa</name>
    <name type="common">Western balsam poplar</name>
    <name type="synonym">Populus balsamifera subsp. trichocarpa</name>
    <dbReference type="NCBI Taxonomy" id="3694"/>
    <lineage>
        <taxon>Eukaryota</taxon>
        <taxon>Viridiplantae</taxon>
        <taxon>Streptophyta</taxon>
        <taxon>Embryophyta</taxon>
        <taxon>Tracheophyta</taxon>
        <taxon>Spermatophyta</taxon>
        <taxon>Magnoliopsida</taxon>
        <taxon>eudicotyledons</taxon>
        <taxon>Gunneridae</taxon>
        <taxon>Pentapetalae</taxon>
        <taxon>rosids</taxon>
        <taxon>fabids</taxon>
        <taxon>Malpighiales</taxon>
        <taxon>Salicaceae</taxon>
        <taxon>Saliceae</taxon>
        <taxon>Populus</taxon>
    </lineage>
</organism>
<comment type="caution">
    <text evidence="1">The sequence shown here is derived from an EMBL/GenBank/DDBJ whole genome shotgun (WGS) entry which is preliminary data.</text>
</comment>
<sequence>MFKAASWGFLFPSLCEQTCVKPSLAPPIWQLIEKCCSTRYIYIASTFHFARIVS</sequence>